<sequence length="400" mass="44468">MYGQKSVRPSSEAGWTFLRHFDAFPKQREEAKEFFQSTVAGGIITIVAASLMAILFLSELGRYLSRETVTELLVDTSRGEQMDIHFDVTLHHIPCPWFSVDAMDVSGELHLDVDHAVYRRRLDAQGNTISGDILHEVGPQNGPVPATLVNNGTASCGSCYGAEREAGQCCNTCEEVREAYRMRGWAVQQTESVEQCKHDKYLQEVRATKGEGCRVWGQLSINKVAGNLHFAPGKSYQNGPYHVHDLSPFQATAFDFSHTIHGLSFGKKYPGMHNPLDDVEVPAPAQGGVPVKGQHQYFLKVVPTTYSTAQDGRIETNQFSVTEHFKPSPPTMQELPGIFFFYDLSPLKVTFIEHRSSFIAFLTSTCAIVGGIFTVSGIVDATIYHGQRVLRKKLEMGKQF</sequence>
<feature type="transmembrane region" description="Helical" evidence="5">
    <location>
        <begin position="358"/>
        <end position="379"/>
    </location>
</feature>
<feature type="domain" description="Endoplasmic reticulum vesicle transporter C-terminal" evidence="6">
    <location>
        <begin position="159"/>
        <end position="380"/>
    </location>
</feature>
<keyword evidence="2 5" id="KW-0812">Transmembrane</keyword>
<keyword evidence="4 5" id="KW-0472">Membrane</keyword>
<dbReference type="PANTHER" id="PTHR10984:SF82">
    <property type="entry name" value="ENDOPLASMIC RETICULUM VESICLE TRANSPORTER PROTEIN"/>
    <property type="match status" value="1"/>
</dbReference>
<accession>A0AAD9IMD7</accession>
<evidence type="ECO:0000256" key="3">
    <source>
        <dbReference type="ARBA" id="ARBA00022989"/>
    </source>
</evidence>
<reference evidence="8" key="1">
    <citation type="submission" date="2021-01" db="EMBL/GenBank/DDBJ databases">
        <authorList>
            <person name="Eckstrom K.M.E."/>
        </authorList>
    </citation>
    <scope>NUCLEOTIDE SEQUENCE</scope>
    <source>
        <strain evidence="8">UVCC 0001</strain>
    </source>
</reference>
<dbReference type="InterPro" id="IPR039542">
    <property type="entry name" value="Erv_N"/>
</dbReference>
<dbReference type="Proteomes" id="UP001255856">
    <property type="component" value="Unassembled WGS sequence"/>
</dbReference>
<proteinExistence type="predicted"/>
<evidence type="ECO:0000256" key="1">
    <source>
        <dbReference type="ARBA" id="ARBA00004370"/>
    </source>
</evidence>
<keyword evidence="9" id="KW-1185">Reference proteome</keyword>
<dbReference type="PANTHER" id="PTHR10984">
    <property type="entry name" value="ENDOPLASMIC RETICULUM-GOLGI INTERMEDIATE COMPARTMENT PROTEIN"/>
    <property type="match status" value="1"/>
</dbReference>
<organism evidence="8 9">
    <name type="scientific">Prototheca wickerhamii</name>
    <dbReference type="NCBI Taxonomy" id="3111"/>
    <lineage>
        <taxon>Eukaryota</taxon>
        <taxon>Viridiplantae</taxon>
        <taxon>Chlorophyta</taxon>
        <taxon>core chlorophytes</taxon>
        <taxon>Trebouxiophyceae</taxon>
        <taxon>Chlorellales</taxon>
        <taxon>Chlorellaceae</taxon>
        <taxon>Prototheca</taxon>
    </lineage>
</organism>
<protein>
    <recommendedName>
        <fullName evidence="10">Endoplasmic reticulum-Golgi intermediate compartment protein 3</fullName>
    </recommendedName>
</protein>
<evidence type="ECO:0000313" key="8">
    <source>
        <dbReference type="EMBL" id="KAK2080035.1"/>
    </source>
</evidence>
<dbReference type="AlphaFoldDB" id="A0AAD9IMD7"/>
<evidence type="ECO:0000256" key="2">
    <source>
        <dbReference type="ARBA" id="ARBA00022692"/>
    </source>
</evidence>
<evidence type="ECO:0000313" key="9">
    <source>
        <dbReference type="Proteomes" id="UP001255856"/>
    </source>
</evidence>
<dbReference type="GO" id="GO:0016020">
    <property type="term" value="C:membrane"/>
    <property type="evidence" value="ECO:0007669"/>
    <property type="project" value="UniProtKB-SubCell"/>
</dbReference>
<evidence type="ECO:0008006" key="10">
    <source>
        <dbReference type="Google" id="ProtNLM"/>
    </source>
</evidence>
<feature type="domain" description="Endoplasmic reticulum vesicle transporter N-terminal" evidence="7">
    <location>
        <begin position="18"/>
        <end position="110"/>
    </location>
</feature>
<keyword evidence="3 5" id="KW-1133">Transmembrane helix</keyword>
<comment type="caution">
    <text evidence="8">The sequence shown here is derived from an EMBL/GenBank/DDBJ whole genome shotgun (WGS) entry which is preliminary data.</text>
</comment>
<dbReference type="GO" id="GO:0005783">
    <property type="term" value="C:endoplasmic reticulum"/>
    <property type="evidence" value="ECO:0007669"/>
    <property type="project" value="TreeGrafter"/>
</dbReference>
<dbReference type="Pfam" id="PF13850">
    <property type="entry name" value="ERGIC_N"/>
    <property type="match status" value="1"/>
</dbReference>
<evidence type="ECO:0000256" key="5">
    <source>
        <dbReference type="SAM" id="Phobius"/>
    </source>
</evidence>
<name>A0AAD9IMD7_PROWI</name>
<dbReference type="Pfam" id="PF07970">
    <property type="entry name" value="COPIIcoated_ERV"/>
    <property type="match status" value="1"/>
</dbReference>
<comment type="subcellular location">
    <subcellularLocation>
        <location evidence="1">Membrane</location>
    </subcellularLocation>
</comment>
<feature type="transmembrane region" description="Helical" evidence="5">
    <location>
        <begin position="34"/>
        <end position="57"/>
    </location>
</feature>
<gene>
    <name evidence="8" type="ORF">QBZ16_002431</name>
</gene>
<dbReference type="InterPro" id="IPR045888">
    <property type="entry name" value="Erv"/>
</dbReference>
<evidence type="ECO:0000259" key="6">
    <source>
        <dbReference type="Pfam" id="PF07970"/>
    </source>
</evidence>
<dbReference type="EMBL" id="JASFZW010000002">
    <property type="protein sequence ID" value="KAK2080035.1"/>
    <property type="molecule type" value="Genomic_DNA"/>
</dbReference>
<dbReference type="InterPro" id="IPR012936">
    <property type="entry name" value="Erv_C"/>
</dbReference>
<dbReference type="GO" id="GO:0030134">
    <property type="term" value="C:COPII-coated ER to Golgi transport vesicle"/>
    <property type="evidence" value="ECO:0007669"/>
    <property type="project" value="TreeGrafter"/>
</dbReference>
<evidence type="ECO:0000256" key="4">
    <source>
        <dbReference type="ARBA" id="ARBA00023136"/>
    </source>
</evidence>
<evidence type="ECO:0000259" key="7">
    <source>
        <dbReference type="Pfam" id="PF13850"/>
    </source>
</evidence>